<organism evidence="1 2">
    <name type="scientific">Belliella alkalica</name>
    <dbReference type="NCBI Taxonomy" id="1730871"/>
    <lineage>
        <taxon>Bacteria</taxon>
        <taxon>Pseudomonadati</taxon>
        <taxon>Bacteroidota</taxon>
        <taxon>Cytophagia</taxon>
        <taxon>Cytophagales</taxon>
        <taxon>Cyclobacteriaceae</taxon>
        <taxon>Belliella</taxon>
    </lineage>
</organism>
<keyword evidence="2" id="KW-1185">Reference proteome</keyword>
<gene>
    <name evidence="1" type="ORF">MM213_11040</name>
</gene>
<evidence type="ECO:0000313" key="1">
    <source>
        <dbReference type="EMBL" id="MCH7414025.1"/>
    </source>
</evidence>
<dbReference type="Proteomes" id="UP001165430">
    <property type="component" value="Unassembled WGS sequence"/>
</dbReference>
<comment type="caution">
    <text evidence="1">The sequence shown here is derived from an EMBL/GenBank/DDBJ whole genome shotgun (WGS) entry which is preliminary data.</text>
</comment>
<protein>
    <submittedName>
        <fullName evidence="1">Uncharacterized protein</fullName>
    </submittedName>
</protein>
<dbReference type="EMBL" id="JAKZGO010000008">
    <property type="protein sequence ID" value="MCH7414025.1"/>
    <property type="molecule type" value="Genomic_DNA"/>
</dbReference>
<name>A0ABS9VDK4_9BACT</name>
<dbReference type="RefSeq" id="WP_241412264.1">
    <property type="nucleotide sequence ID" value="NZ_JAKZGO010000008.1"/>
</dbReference>
<evidence type="ECO:0000313" key="2">
    <source>
        <dbReference type="Proteomes" id="UP001165430"/>
    </source>
</evidence>
<accession>A0ABS9VDK4</accession>
<proteinExistence type="predicted"/>
<sequence length="54" mass="5853">MSHCNTEGTNGWCNYYEEEIGGVEKKCESTRKEGAYTGKCLLNSGGGTVPVIIH</sequence>
<reference evidence="1" key="1">
    <citation type="submission" date="2022-03" db="EMBL/GenBank/DDBJ databases">
        <title>De novo assembled genomes of Belliella spp. (Cyclobacteriaceae) strains.</title>
        <authorList>
            <person name="Szabo A."/>
            <person name="Korponai K."/>
            <person name="Felfoldi T."/>
        </authorList>
    </citation>
    <scope>NUCLEOTIDE SEQUENCE</scope>
    <source>
        <strain evidence="1">DSM 111903</strain>
    </source>
</reference>